<evidence type="ECO:0000256" key="4">
    <source>
        <dbReference type="ARBA" id="ARBA00022679"/>
    </source>
</evidence>
<reference evidence="16" key="1">
    <citation type="submission" date="2025-08" db="UniProtKB">
        <authorList>
            <consortium name="RefSeq"/>
        </authorList>
    </citation>
    <scope>IDENTIFICATION</scope>
</reference>
<dbReference type="PROSITE" id="PS51190">
    <property type="entry name" value="FATC"/>
    <property type="match status" value="1"/>
</dbReference>
<dbReference type="InterPro" id="IPR000403">
    <property type="entry name" value="PI3/4_kinase_cat_dom"/>
</dbReference>
<dbReference type="SUPFAM" id="SSF48371">
    <property type="entry name" value="ARM repeat"/>
    <property type="match status" value="1"/>
</dbReference>
<dbReference type="GO" id="GO:0000184">
    <property type="term" value="P:nuclear-transcribed mRNA catabolic process, nonsense-mediated decay"/>
    <property type="evidence" value="ECO:0007669"/>
    <property type="project" value="UniProtKB-KW"/>
</dbReference>
<keyword evidence="5" id="KW-0547">Nucleotide-binding</keyword>
<evidence type="ECO:0000256" key="11">
    <source>
        <dbReference type="SAM" id="MobiDB-lite"/>
    </source>
</evidence>
<comment type="catalytic activity">
    <reaction evidence="10">
        <text>L-seryl-[protein] + ATP = O-phospho-L-seryl-[protein] + ADP + H(+)</text>
        <dbReference type="Rhea" id="RHEA:17989"/>
        <dbReference type="Rhea" id="RHEA-COMP:9863"/>
        <dbReference type="Rhea" id="RHEA-COMP:11604"/>
        <dbReference type="ChEBI" id="CHEBI:15378"/>
        <dbReference type="ChEBI" id="CHEBI:29999"/>
        <dbReference type="ChEBI" id="CHEBI:30616"/>
        <dbReference type="ChEBI" id="CHEBI:83421"/>
        <dbReference type="ChEBI" id="CHEBI:456216"/>
        <dbReference type="EC" id="2.7.11.1"/>
    </reaction>
</comment>
<dbReference type="Gene3D" id="1.10.1070.11">
    <property type="entry name" value="Phosphatidylinositol 3-/4-kinase, catalytic domain"/>
    <property type="match status" value="1"/>
</dbReference>
<evidence type="ECO:0000256" key="10">
    <source>
        <dbReference type="ARBA" id="ARBA00048679"/>
    </source>
</evidence>
<dbReference type="PROSITE" id="PS00916">
    <property type="entry name" value="PI3_4_KINASE_2"/>
    <property type="match status" value="1"/>
</dbReference>
<keyword evidence="7" id="KW-0067">ATP-binding</keyword>
<evidence type="ECO:0000256" key="7">
    <source>
        <dbReference type="ARBA" id="ARBA00022840"/>
    </source>
</evidence>
<dbReference type="GO" id="GO:0004674">
    <property type="term" value="F:protein serine/threonine kinase activity"/>
    <property type="evidence" value="ECO:0007669"/>
    <property type="project" value="UniProtKB-KW"/>
</dbReference>
<dbReference type="InterPro" id="IPR036940">
    <property type="entry name" value="PI3/4_kinase_cat_sf"/>
</dbReference>
<keyword evidence="3" id="KW-0723">Serine/threonine-protein kinase</keyword>
<dbReference type="GO" id="GO:0005634">
    <property type="term" value="C:nucleus"/>
    <property type="evidence" value="ECO:0007669"/>
    <property type="project" value="TreeGrafter"/>
</dbReference>
<dbReference type="InterPro" id="IPR014009">
    <property type="entry name" value="PIK_FAT"/>
</dbReference>
<keyword evidence="4" id="KW-0808">Transferase</keyword>
<name>A0AAJ6YQ58_9HYME</name>
<dbReference type="GO" id="GO:0005737">
    <property type="term" value="C:cytoplasm"/>
    <property type="evidence" value="ECO:0007669"/>
    <property type="project" value="TreeGrafter"/>
</dbReference>
<dbReference type="SUPFAM" id="SSF56112">
    <property type="entry name" value="Protein kinase-like (PK-like)"/>
    <property type="match status" value="1"/>
</dbReference>
<keyword evidence="6 16" id="KW-0418">Kinase</keyword>
<dbReference type="InterPro" id="IPR016024">
    <property type="entry name" value="ARM-type_fold"/>
</dbReference>
<feature type="domain" description="FATC" evidence="14">
    <location>
        <begin position="3559"/>
        <end position="3591"/>
    </location>
</feature>
<dbReference type="RefSeq" id="XP_011502150.1">
    <property type="nucleotide sequence ID" value="XM_011503848.1"/>
</dbReference>
<dbReference type="SMART" id="SM01343">
    <property type="entry name" value="FATC"/>
    <property type="match status" value="1"/>
</dbReference>
<feature type="compositionally biased region" description="Polar residues" evidence="11">
    <location>
        <begin position="1"/>
        <end position="10"/>
    </location>
</feature>
<evidence type="ECO:0000256" key="2">
    <source>
        <dbReference type="ARBA" id="ARBA00012513"/>
    </source>
</evidence>
<dbReference type="InterPro" id="IPR003152">
    <property type="entry name" value="FATC_dom"/>
</dbReference>
<dbReference type="InterPro" id="IPR039414">
    <property type="entry name" value="SMG1_PIKKc"/>
</dbReference>
<feature type="region of interest" description="Disordered" evidence="11">
    <location>
        <begin position="1"/>
        <end position="39"/>
    </location>
</feature>
<keyword evidence="15" id="KW-1185">Reference proteome</keyword>
<dbReference type="GO" id="GO:0031932">
    <property type="term" value="C:TORC2 complex"/>
    <property type="evidence" value="ECO:0007669"/>
    <property type="project" value="TreeGrafter"/>
</dbReference>
<feature type="domain" description="FAT" evidence="13">
    <location>
        <begin position="1411"/>
        <end position="1899"/>
    </location>
</feature>
<dbReference type="EC" id="2.7.11.1" evidence="2"/>
<evidence type="ECO:0000259" key="12">
    <source>
        <dbReference type="PROSITE" id="PS50290"/>
    </source>
</evidence>
<dbReference type="PANTHER" id="PTHR11139:SF119">
    <property type="entry name" value="SERINE_THREONINE-PROTEIN KINASE SMG1"/>
    <property type="match status" value="1"/>
</dbReference>
<dbReference type="KEGG" id="csol:105365633"/>
<evidence type="ECO:0000256" key="5">
    <source>
        <dbReference type="ARBA" id="ARBA00022741"/>
    </source>
</evidence>
<dbReference type="InterPro" id="IPR011009">
    <property type="entry name" value="Kinase-like_dom_sf"/>
</dbReference>
<organism evidence="15 16">
    <name type="scientific">Ceratosolen solmsi marchali</name>
    <dbReference type="NCBI Taxonomy" id="326594"/>
    <lineage>
        <taxon>Eukaryota</taxon>
        <taxon>Metazoa</taxon>
        <taxon>Ecdysozoa</taxon>
        <taxon>Arthropoda</taxon>
        <taxon>Hexapoda</taxon>
        <taxon>Insecta</taxon>
        <taxon>Pterygota</taxon>
        <taxon>Neoptera</taxon>
        <taxon>Endopterygota</taxon>
        <taxon>Hymenoptera</taxon>
        <taxon>Apocrita</taxon>
        <taxon>Proctotrupomorpha</taxon>
        <taxon>Chalcidoidea</taxon>
        <taxon>Agaonidae</taxon>
        <taxon>Agaoninae</taxon>
        <taxon>Ceratosolen</taxon>
    </lineage>
</organism>
<dbReference type="SMART" id="SM01345">
    <property type="entry name" value="Rapamycin_bind"/>
    <property type="match status" value="1"/>
</dbReference>
<keyword evidence="8" id="KW-0866">Nonsense-mediated mRNA decay</keyword>
<dbReference type="SMART" id="SM00146">
    <property type="entry name" value="PI3Kc"/>
    <property type="match status" value="1"/>
</dbReference>
<evidence type="ECO:0000313" key="15">
    <source>
        <dbReference type="Proteomes" id="UP000695007"/>
    </source>
</evidence>
<dbReference type="GO" id="GO:0031931">
    <property type="term" value="C:TORC1 complex"/>
    <property type="evidence" value="ECO:0007669"/>
    <property type="project" value="TreeGrafter"/>
</dbReference>
<dbReference type="Pfam" id="PF00454">
    <property type="entry name" value="PI3_PI4_kinase"/>
    <property type="match status" value="1"/>
</dbReference>
<comment type="similarity">
    <text evidence="1">Belongs to the PI3/PI4-kinase family.</text>
</comment>
<dbReference type="CDD" id="cd05170">
    <property type="entry name" value="PIKKc_SMG1"/>
    <property type="match status" value="1"/>
</dbReference>
<dbReference type="GeneID" id="105365633"/>
<feature type="domain" description="PI3K/PI4K catalytic" evidence="12">
    <location>
        <begin position="2139"/>
        <end position="2474"/>
    </location>
</feature>
<evidence type="ECO:0000259" key="13">
    <source>
        <dbReference type="PROSITE" id="PS51189"/>
    </source>
</evidence>
<dbReference type="GO" id="GO:0031929">
    <property type="term" value="P:TOR signaling"/>
    <property type="evidence" value="ECO:0007669"/>
    <property type="project" value="TreeGrafter"/>
</dbReference>
<evidence type="ECO:0000256" key="9">
    <source>
        <dbReference type="ARBA" id="ARBA00047899"/>
    </source>
</evidence>
<dbReference type="FunFam" id="1.10.1070.11:FF:000008">
    <property type="entry name" value="serine/threonine-protein kinase SMG1 isoform X2"/>
    <property type="match status" value="1"/>
</dbReference>
<comment type="catalytic activity">
    <reaction evidence="9">
        <text>L-threonyl-[protein] + ATP = O-phospho-L-threonyl-[protein] + ADP + H(+)</text>
        <dbReference type="Rhea" id="RHEA:46608"/>
        <dbReference type="Rhea" id="RHEA-COMP:11060"/>
        <dbReference type="Rhea" id="RHEA-COMP:11605"/>
        <dbReference type="ChEBI" id="CHEBI:15378"/>
        <dbReference type="ChEBI" id="CHEBI:30013"/>
        <dbReference type="ChEBI" id="CHEBI:30616"/>
        <dbReference type="ChEBI" id="CHEBI:61977"/>
        <dbReference type="ChEBI" id="CHEBI:456216"/>
        <dbReference type="EC" id="2.7.11.1"/>
    </reaction>
</comment>
<proteinExistence type="inferred from homology"/>
<dbReference type="CTD" id="31625"/>
<dbReference type="Pfam" id="PF15785">
    <property type="entry name" value="SMG1"/>
    <property type="match status" value="1"/>
</dbReference>
<dbReference type="InterPro" id="IPR050517">
    <property type="entry name" value="DDR_Repair_Kinase"/>
</dbReference>
<evidence type="ECO:0000259" key="14">
    <source>
        <dbReference type="PROSITE" id="PS51190"/>
    </source>
</evidence>
<dbReference type="Proteomes" id="UP000695007">
    <property type="component" value="Unplaced"/>
</dbReference>
<feature type="region of interest" description="Disordered" evidence="11">
    <location>
        <begin position="90"/>
        <end position="109"/>
    </location>
</feature>
<protein>
    <recommendedName>
        <fullName evidence="2">non-specific serine/threonine protein kinase</fullName>
        <ecNumber evidence="2">2.7.11.1</ecNumber>
    </recommendedName>
</protein>
<dbReference type="GO" id="GO:0016242">
    <property type="term" value="P:negative regulation of macroautophagy"/>
    <property type="evidence" value="ECO:0007669"/>
    <property type="project" value="TreeGrafter"/>
</dbReference>
<dbReference type="Pfam" id="PF02260">
    <property type="entry name" value="FATC"/>
    <property type="match status" value="1"/>
</dbReference>
<feature type="compositionally biased region" description="Gly residues" evidence="11">
    <location>
        <begin position="93"/>
        <end position="108"/>
    </location>
</feature>
<evidence type="ECO:0000256" key="6">
    <source>
        <dbReference type="ARBA" id="ARBA00022777"/>
    </source>
</evidence>
<sequence>MSSCGSTNIGTKLRGSKNLDKGEETLFTEPQEDKEDNEILSSYNVNDIIRAPRTTLFICQRNSSYYSTDHNFSRFKPRFSGEPRNEFRMARGGISGDRGRGGGGGGGTKARAFKKTIIDREANIDSSYTHSQSRPKFQESLKNQENKYYDDKRINDDSRIPKLLRRLCREDDYDHFLGLCKQMQEGIIAPENQKYIRRNLDVICESFLNLLYSGPNLEAKYHIAKCLGGIGYIADQDFKRFMDWLFNKYSLERKDDVKCLLMKSFCETLNLNAKTPKLKDYSLTMMSHLQSALENVDRPDLLIATVDSILLIIDVYPESFNDHFRDTVDILVGWHIDSTQQKSIVEYASRSLQWLRNFWIADLQFTLTLLGQFLEDMESYDEELSLPGSGRSSPGEEDGLPCPRDCILRITSLIAVFNTVMKCIEEHLSPALTPNVQWSFLMDCLSKMLRTVVKAMELDDGIEILSNNDITLSQENADSITQCMKNMNLSQNSIDALLKSLNKDEEVNEESLVKLIKSLNLKKNDKKNAKFNEKDIISTLTKEKEESLINLLKSMDLRIKKNSDLSEEKEELVVVANECTFLLLGLLQSRVSKNHDLLYKFINHQLQRVSIFWDNTIVSMLNTISKVIKEVSANLPLDLVHTLLGKNSTITKLRFRSTLIIQNAVLDVYQSLLSLKNIPLLQEAYRYILADLENAYKTVIPVTEPLVLDNPLTDAQYQRKHAEIVLVFLLRALSDIANASNSIIGMWALKPSILELLAVKLKPHNSLLSKESPLLQYHILFLLYTHCSRYNHFVPSSSLITGTNACRPLDIFPGTLDVPTISPTSGHLSVILNLIVKTIENKEIPDKTLLLLLDWLYEINTQAENYIGMLSKSKEYQAVVASLLICGGTTNFKIAIAACKNIETLFKAKVLWPDEIYYNIVDVIIPHLTSFDKSVREKYGLLLMNIPLNIVMLKLNKAGLLSDDKKCRDIQSYSSKSLILTQRLHMRSNNGEMQAQHFKTYMAFLLQEYYFDVFGLSEVFTLCWPNVSDNEAMAMMYELALANCSILFFWCGFDAAQHCVLNKLRTPLGKPQETFTTIEGALKMLAREISYVPEMPKKDKRGLDYLLHEHTRVRLLIEFLEHLERVIHNAAEGCAVALLPHSKPVRTFFHTNRSTCREWLNRIRLALCVVSLHAGLASNALRNGQKLLEDLIVVNNIQGAEFERATLCVAKAMVMLGEAEALQGLYVYIKEKDRKFVWLKAAMEEAAGKHESAAENYRQIIEEQIQIRPDEDAKTSDVRSSSEGGDFQVAVFCMEQLSKCYRSVCDWKQLENWKIRESEIFEQQKNSSLRKQMFESIAPQQATCLRKFEEAEALSLQELSDWTLLDEEAKTNWSCAKTMIECFNTLTNVALRIYVDDNENNFLEDVERCRKVAARTMEEGLRNVPSEYLNDAILLQYSAAGLRNLLNNCPGNPVNVFELLQVDKLCHLSSSVLTQVLWWSNYFRKTEKSYHELSDVEALRLHVARTARKEGNFGLAQRELSRYFASGCGFATRSTIFQDIVEEVLSNAEAATQISWSEDNTRAFRETSKLLYNMERTEEALKVCSVTALGISKSIVAAGEQAPAELREVGTKVLLTLGKWIQQDAKVENNPQLDELLCFESLHNDGLMDKLFGKTTELIPASDVIVGKLVQLGVNQCPDLPAVWSNFAAWCYKWGRKIVDNPSSGLLTDNDKMSIQSLLPSDVSEADLNAVLTILGQKNRIVPEDEGDIDTHDVNTSETIEHLLRSVPILNCASSEHLSMLVDIWRQAQARIYSYYELSANAYFKYLQLAKDTNDCDTITATLRLLRLVVKHASELQNVLESGLSTTPTGPWKEIIPQLFSRLSHPECYVRTRVSELLCRVAENSPHLITFPAVVGAVSSSQIKSLQGADFGKEVGSDDVVDIDYFSGEDGDYGQDANQGFMDVCFAQLTDCLSNRIPDSVDQVKILVKELRRITLLWDELWLATLCQHHSEITKRFEQLELEVQKVQDNIWLLPEEKDKLIAEKHRIILKPIVFILENLLAMTSVPVETPHEKYFQEKFGPCIEHVIDKLKNPKNPAKPQAAALALKQLEAKLAQKVHKRGAYSLLMSDISPTLEKFKDTSIAMPGISTSRMVTIKSVDNNVQILPTKTKPKKLIFRGSDGHVYTYLFKGLEDLHLDERIMQFLSICNTMMSKDNNNVVKKVYRARHYSVIPLGPRSGLIQWVDGVTPLFALYKRWQQRESVMSNKTTNSAILRPSELFYSKLTPLLKERGISTDNRKDWPLPILKQVLAELMTETPKDLLANEIWCNSINAGSWWQATKNYSYSVAVMSIIGYIIGLGDRHLDNVLVDLNTGEVVHIDYNVCFEKGKTLRVPEKVPFRMTPNIKAALGVTGVEGIFRLACEHTLRVMRRGRETLLTLLEAFVYDPLVDWRAGAENSIATYGACQARARCTGVGRKQLELELTVAMFAVRIAEMRAEWLANKDELAKSFPALCHKLTRWIEASEASRQCQESLQDRHRQLALVKEAQAMGRNHSLYSVAKRYSTFKRAKDMLEKVKIGLKERMDECQKHINTHNMSMNAVRGPQLARWLSEAGGSNIQEDHLVFDLVKEFLQNAGQSQMIVQCEQSENELTQLALQQLILVRNCLDLLSQYSAICSLYPMSSMTQHRSVLYHGWISKLLLTGTVDTCHEILAHLETHFAPLTAGNPKVQRTVTFSYQIQAVLSEANNKFTKTCERMISEGLPEALVRIEKAYAESKTQIANFLRREKGADKALECVNITTLCTLNKKYLMMEGAAKCAGDCLVDLTSRDGDWFLDEMRLMFSQISEMMSLIPENLKSNNDPQISLVMKCLKSADSIHKGLQELNYNFHTIILPEATKTVITEEPTVIQMINELEEIITSTGLPLIEILEQMELHLRFTIMEMESPHIIMQSVIDGLRLRFEALLSRSADLQELNQEETLTPGQMLLMGFNGLFEKLQMEGNALISVLGSLEIPASWKKIDQIREAKEMAAPIFNEAARKVLEDIFLVKRLYTIQKFFSMCRDIAFAFRGETVNLYDDGFSGIYTDEQLNKPIRLFTADYVSRQLIGVTSQSLGIALCFLLQRMGLSVSTEIEQRDIGAESKVSLEELCRKLVDMGLKKGYFSSSELAQASALSGNLENTWRRKQSAKSAQQAVEVARATVQRLQLQLTAHYWLYEDYLLIGSNINFINPLNRSSFMLELRKTAAGLSNLQVRVNEAREQQQSLVTSAVQRLKWAAGANPALGEVMTAFDNAVLTSSERLTRQAGLSALVVNACNSIMHYEALRTRTQESITNDANFIKLVKRWEESCMLTANLTISVSPIEESLVELMQIGPDNSIDSSWLRQMEKLISEAIVEAQKKTQEHQEGLAVAQQALREQVSILQAIIAEHHRLMNDVRVLLRSMAKQENIIGLQEFLLNYRSCTESLSATVKELESDNLDLVKASVLKNELDTLAVKTPALYDELLSFANESINDQNVSEFVFNKAKLIRQESVCQSPRKGAPPARDPTTGKAMQERNVYALNVWRRVRMKLEGREPNPNRKYTTTEQVEYVIREAQSTENLALLYEGWTPWV</sequence>
<dbReference type="Gene3D" id="3.30.1010.10">
    <property type="entry name" value="Phosphatidylinositol 3-kinase Catalytic Subunit, Chain A, domain 4"/>
    <property type="match status" value="1"/>
</dbReference>
<evidence type="ECO:0000256" key="3">
    <source>
        <dbReference type="ARBA" id="ARBA00022527"/>
    </source>
</evidence>
<dbReference type="PANTHER" id="PTHR11139">
    <property type="entry name" value="ATAXIA TELANGIECTASIA MUTATED ATM -RELATED"/>
    <property type="match status" value="1"/>
</dbReference>
<evidence type="ECO:0000313" key="16">
    <source>
        <dbReference type="RefSeq" id="XP_011502150.1"/>
    </source>
</evidence>
<evidence type="ECO:0000256" key="8">
    <source>
        <dbReference type="ARBA" id="ARBA00023161"/>
    </source>
</evidence>
<dbReference type="PROSITE" id="PS50290">
    <property type="entry name" value="PI3_4_KINASE_3"/>
    <property type="match status" value="1"/>
</dbReference>
<accession>A0AAJ6YQ58</accession>
<dbReference type="InterPro" id="IPR031559">
    <property type="entry name" value="SMG1"/>
</dbReference>
<gene>
    <name evidence="16" type="primary">LOC105365633</name>
</gene>
<dbReference type="InterPro" id="IPR018936">
    <property type="entry name" value="PI3/4_kinase_CS"/>
</dbReference>
<evidence type="ECO:0000256" key="1">
    <source>
        <dbReference type="ARBA" id="ARBA00011031"/>
    </source>
</evidence>
<dbReference type="PROSITE" id="PS51189">
    <property type="entry name" value="FAT"/>
    <property type="match status" value="1"/>
</dbReference>
<dbReference type="GO" id="GO:0005524">
    <property type="term" value="F:ATP binding"/>
    <property type="evidence" value="ECO:0007669"/>
    <property type="project" value="UniProtKB-KW"/>
</dbReference>